<dbReference type="SUPFAM" id="SSF53474">
    <property type="entry name" value="alpha/beta-Hydrolases"/>
    <property type="match status" value="1"/>
</dbReference>
<dbReference type="InterPro" id="IPR050261">
    <property type="entry name" value="FrsA_esterase"/>
</dbReference>
<keyword evidence="1 3" id="KW-0378">Hydrolase</keyword>
<name>A0A6G8S0N5_9GAMM</name>
<dbReference type="InterPro" id="IPR029058">
    <property type="entry name" value="AB_hydrolase_fold"/>
</dbReference>
<evidence type="ECO:0000259" key="2">
    <source>
        <dbReference type="Pfam" id="PF12146"/>
    </source>
</evidence>
<protein>
    <submittedName>
        <fullName evidence="3">Alpha/beta hydrolase</fullName>
    </submittedName>
</protein>
<dbReference type="EMBL" id="CP049801">
    <property type="protein sequence ID" value="QIO07543.1"/>
    <property type="molecule type" value="Genomic_DNA"/>
</dbReference>
<dbReference type="GO" id="GO:0052689">
    <property type="term" value="F:carboxylic ester hydrolase activity"/>
    <property type="evidence" value="ECO:0007669"/>
    <property type="project" value="UniProtKB-ARBA"/>
</dbReference>
<accession>A0A6G8S0N5</accession>
<dbReference type="Pfam" id="PF12146">
    <property type="entry name" value="Hydrolase_4"/>
    <property type="match status" value="1"/>
</dbReference>
<evidence type="ECO:0000256" key="1">
    <source>
        <dbReference type="ARBA" id="ARBA00022801"/>
    </source>
</evidence>
<reference evidence="3 4" key="1">
    <citation type="submission" date="2020-03" db="EMBL/GenBank/DDBJ databases">
        <authorList>
            <person name="Zhu W."/>
        </authorList>
    </citation>
    <scope>NUCLEOTIDE SEQUENCE [LARGE SCALE GENOMIC DNA]</scope>
    <source>
        <strain evidence="3 4">323-1</strain>
    </source>
</reference>
<sequence>MYTYRVEPLYVQSGDDTIACDYYRPQNIHKPAVIIMAHGFAGLRHFQLIPYAQKFAQAGYAVILFDYRCWGGSTGQPRELVSLEWQLEDWQKVIAYAAQQKDLDVHHIVLWGTGLSGGYVLKLAAEIRNIFAVISQVPYLDGVESMKLFPIKQLPKALKLSSQDYMGSKIGLKPITFPVVHPYALSFFPCKDGYQGYMSIINPDYYWSGEVPARAFFQLARFRPIQYCTDLHKPVLLIAARHDQLTQIHLCRELATNMATNTDYIEWDMSHFDIYHEPWLQKAISTQLKFLERYIGVS</sequence>
<dbReference type="Proteomes" id="UP000502297">
    <property type="component" value="Chromosome"/>
</dbReference>
<dbReference type="PANTHER" id="PTHR22946">
    <property type="entry name" value="DIENELACTONE HYDROLASE DOMAIN-CONTAINING PROTEIN-RELATED"/>
    <property type="match status" value="1"/>
</dbReference>
<dbReference type="Gene3D" id="1.10.10.800">
    <property type="match status" value="1"/>
</dbReference>
<keyword evidence="4" id="KW-1185">Reference proteome</keyword>
<dbReference type="PANTHER" id="PTHR22946:SF9">
    <property type="entry name" value="POLYKETIDE TRANSFERASE AF380"/>
    <property type="match status" value="1"/>
</dbReference>
<dbReference type="KEGG" id="asha:G8E00_13715"/>
<proteinExistence type="predicted"/>
<dbReference type="AlphaFoldDB" id="A0A6G8S0N5"/>
<dbReference type="InterPro" id="IPR022742">
    <property type="entry name" value="Hydrolase_4"/>
</dbReference>
<feature type="domain" description="Serine aminopeptidase S33" evidence="2">
    <location>
        <begin position="32"/>
        <end position="260"/>
    </location>
</feature>
<evidence type="ECO:0000313" key="3">
    <source>
        <dbReference type="EMBL" id="QIO07543.1"/>
    </source>
</evidence>
<organism evidence="3 4">
    <name type="scientific">Acinetobacter shaoyimingii</name>
    <dbReference type="NCBI Taxonomy" id="2715164"/>
    <lineage>
        <taxon>Bacteria</taxon>
        <taxon>Pseudomonadati</taxon>
        <taxon>Pseudomonadota</taxon>
        <taxon>Gammaproteobacteria</taxon>
        <taxon>Moraxellales</taxon>
        <taxon>Moraxellaceae</taxon>
        <taxon>Acinetobacter</taxon>
    </lineage>
</organism>
<dbReference type="Gene3D" id="3.40.50.1820">
    <property type="entry name" value="alpha/beta hydrolase"/>
    <property type="match status" value="1"/>
</dbReference>
<evidence type="ECO:0000313" key="4">
    <source>
        <dbReference type="Proteomes" id="UP000502297"/>
    </source>
</evidence>
<gene>
    <name evidence="3" type="ORF">G8E00_13715</name>
</gene>
<dbReference type="RefSeq" id="WP_166012193.1">
    <property type="nucleotide sequence ID" value="NZ_CP049801.1"/>
</dbReference>